<name>A0A0P1G7C6_9RHOB</name>
<feature type="transmembrane region" description="Helical" evidence="1">
    <location>
        <begin position="41"/>
        <end position="60"/>
    </location>
</feature>
<evidence type="ECO:0000256" key="1">
    <source>
        <dbReference type="SAM" id="Phobius"/>
    </source>
</evidence>
<keyword evidence="3" id="KW-1185">Reference proteome</keyword>
<accession>A0A0P1G7C6</accession>
<keyword evidence="1" id="KW-0812">Transmembrane</keyword>
<evidence type="ECO:0000313" key="2">
    <source>
        <dbReference type="EMBL" id="CUH77478.1"/>
    </source>
</evidence>
<proteinExistence type="predicted"/>
<dbReference type="AlphaFoldDB" id="A0A0P1G7C6"/>
<dbReference type="EMBL" id="CYSD01000020">
    <property type="protein sequence ID" value="CUH77478.1"/>
    <property type="molecule type" value="Genomic_DNA"/>
</dbReference>
<feature type="transmembrane region" description="Helical" evidence="1">
    <location>
        <begin position="67"/>
        <end position="87"/>
    </location>
</feature>
<dbReference type="Proteomes" id="UP000052022">
    <property type="component" value="Unassembled WGS sequence"/>
</dbReference>
<evidence type="ECO:0000313" key="3">
    <source>
        <dbReference type="Proteomes" id="UP000052022"/>
    </source>
</evidence>
<reference evidence="2 3" key="1">
    <citation type="submission" date="2015-09" db="EMBL/GenBank/DDBJ databases">
        <authorList>
            <consortium name="Swine Surveillance"/>
        </authorList>
    </citation>
    <scope>NUCLEOTIDE SEQUENCE [LARGE SCALE GENOMIC DNA]</scope>
    <source>
        <strain evidence="2 3">CECT 7557</strain>
    </source>
</reference>
<gene>
    <name evidence="2" type="ORF">TRM7557_01393</name>
</gene>
<feature type="transmembrane region" description="Helical" evidence="1">
    <location>
        <begin position="12"/>
        <end position="35"/>
    </location>
</feature>
<feature type="transmembrane region" description="Helical" evidence="1">
    <location>
        <begin position="93"/>
        <end position="112"/>
    </location>
</feature>
<protein>
    <submittedName>
        <fullName evidence="2">Uncharacterized protein</fullName>
    </submittedName>
</protein>
<sequence length="129" mass="14195">MLFDIWRSFRAMPLWVQIWVAFVLAPANIAALAFLDQPGAPLVGLLAIGGMIPNLPIIFYERGFSKLMALPHILIWTPLCVVILSQLSGGTSGAYATFLMALLVIDLMSLGFDYPDFVKWLRGDRAIAA</sequence>
<organism evidence="2 3">
    <name type="scientific">Tritonibacter multivorans</name>
    <dbReference type="NCBI Taxonomy" id="928856"/>
    <lineage>
        <taxon>Bacteria</taxon>
        <taxon>Pseudomonadati</taxon>
        <taxon>Pseudomonadota</taxon>
        <taxon>Alphaproteobacteria</taxon>
        <taxon>Rhodobacterales</taxon>
        <taxon>Paracoccaceae</taxon>
        <taxon>Tritonibacter</taxon>
    </lineage>
</organism>
<keyword evidence="1" id="KW-0472">Membrane</keyword>
<keyword evidence="1" id="KW-1133">Transmembrane helix</keyword>